<feature type="transmembrane region" description="Helical" evidence="8">
    <location>
        <begin position="101"/>
        <end position="126"/>
    </location>
</feature>
<feature type="transmembrane region" description="Helical" evidence="8">
    <location>
        <begin position="402"/>
        <end position="422"/>
    </location>
</feature>
<feature type="transmembrane region" description="Helical" evidence="8">
    <location>
        <begin position="74"/>
        <end position="95"/>
    </location>
</feature>
<dbReference type="AlphaFoldDB" id="A0A380NL69"/>
<dbReference type="RefSeq" id="WP_115310503.1">
    <property type="nucleotide sequence ID" value="NZ_UHIO01000001.1"/>
</dbReference>
<keyword evidence="3 8" id="KW-0813">Transport</keyword>
<evidence type="ECO:0000256" key="2">
    <source>
        <dbReference type="ARBA" id="ARBA00009261"/>
    </source>
</evidence>
<dbReference type="PANTHER" id="PTHR30330">
    <property type="entry name" value="AGSS FAMILY TRANSPORTER, SODIUM-ALANINE"/>
    <property type="match status" value="1"/>
</dbReference>
<feature type="transmembrane region" description="Helical" evidence="8">
    <location>
        <begin position="316"/>
        <end position="337"/>
    </location>
</feature>
<sequence>MLYNIIINTNSFLWGWPFMIFIISIGCYFMLLSRFFPVLHFYHIINQTIFSLWDDKSKENYKKRKGTISPFESACIAIGGAVGCTSIGGVVTAIATGGPGAVFWMWLWALLGMVIKCAETALGCYYRYKNEKGEYYGGSVYFISDGIGGDLHFPRIAKYLALLFSFGFVAQFLGGSQVFTIAEILNRSFGFDMITVTIIYSLALFYIIFKGVPRIASFAVRVVPFMCIVFILAGLIIIAVNHQNISYAFYLIFSSAFNDSAPIGGFTGAVLSQTIADGVARSINSNEAGQGSSPLIYGSADTVHPIRQGLWGSFDVFINTIVISTITVLVVLVTGVWNSGQFGATLTIMAYESVYGYSGVVLIGIVAILFGLTTTTGWFTYYVSVIQYVFKDYPKIRDRVILILKFAYPIPNIGIVSSIILTGNGPDLFWALVNITLVLPVGFNLCALFILRNKFRELLGDYKARYLGIGKVNPDFKIFRNTSS</sequence>
<dbReference type="Pfam" id="PF01235">
    <property type="entry name" value="Na_Ala_symp"/>
    <property type="match status" value="1"/>
</dbReference>
<gene>
    <name evidence="9" type="ORF">NCTC12020_01354</name>
</gene>
<name>A0A380NL69_9FIRM</name>
<feature type="transmembrane region" description="Helical" evidence="8">
    <location>
        <begin position="357"/>
        <end position="390"/>
    </location>
</feature>
<keyword evidence="5 8" id="KW-0812">Transmembrane</keyword>
<feature type="transmembrane region" description="Helical" evidence="8">
    <location>
        <begin position="247"/>
        <end position="271"/>
    </location>
</feature>
<evidence type="ECO:0000256" key="4">
    <source>
        <dbReference type="ARBA" id="ARBA00022475"/>
    </source>
</evidence>
<keyword evidence="4 8" id="KW-1003">Cell membrane</keyword>
<evidence type="ECO:0000256" key="1">
    <source>
        <dbReference type="ARBA" id="ARBA00004651"/>
    </source>
</evidence>
<dbReference type="NCBIfam" id="TIGR00835">
    <property type="entry name" value="agcS"/>
    <property type="match status" value="1"/>
</dbReference>
<evidence type="ECO:0000256" key="6">
    <source>
        <dbReference type="ARBA" id="ARBA00022989"/>
    </source>
</evidence>
<comment type="subcellular location">
    <subcellularLocation>
        <location evidence="1 8">Cell membrane</location>
        <topology evidence="1 8">Multi-pass membrane protein</topology>
    </subcellularLocation>
</comment>
<organism evidence="9 10">
    <name type="scientific">Veillonella criceti</name>
    <dbReference type="NCBI Taxonomy" id="103891"/>
    <lineage>
        <taxon>Bacteria</taxon>
        <taxon>Bacillati</taxon>
        <taxon>Bacillota</taxon>
        <taxon>Negativicutes</taxon>
        <taxon>Veillonellales</taxon>
        <taxon>Veillonellaceae</taxon>
        <taxon>Veillonella</taxon>
    </lineage>
</organism>
<comment type="similarity">
    <text evidence="2 8">Belongs to the alanine or glycine:cation symporter (AGCS) (TC 2.A.25) family.</text>
</comment>
<evidence type="ECO:0000256" key="3">
    <source>
        <dbReference type="ARBA" id="ARBA00022448"/>
    </source>
</evidence>
<dbReference type="Proteomes" id="UP000255367">
    <property type="component" value="Unassembled WGS sequence"/>
</dbReference>
<reference evidence="9 10" key="1">
    <citation type="submission" date="2018-06" db="EMBL/GenBank/DDBJ databases">
        <authorList>
            <consortium name="Pathogen Informatics"/>
            <person name="Doyle S."/>
        </authorList>
    </citation>
    <scope>NUCLEOTIDE SEQUENCE [LARGE SCALE GENOMIC DNA]</scope>
    <source>
        <strain evidence="9 10">NCTC12020</strain>
    </source>
</reference>
<dbReference type="PROSITE" id="PS00873">
    <property type="entry name" value="NA_ALANINE_SYMP"/>
    <property type="match status" value="1"/>
</dbReference>
<keyword evidence="7 8" id="KW-0472">Membrane</keyword>
<evidence type="ECO:0000256" key="8">
    <source>
        <dbReference type="RuleBase" id="RU363064"/>
    </source>
</evidence>
<keyword evidence="8" id="KW-0769">Symport</keyword>
<feature type="transmembrane region" description="Helical" evidence="8">
    <location>
        <begin position="37"/>
        <end position="53"/>
    </location>
</feature>
<dbReference type="PANTHER" id="PTHR30330:SF14">
    <property type="entry name" value="SODIUM_AMINO ACID (ALANINE) SYMPORTER"/>
    <property type="match status" value="1"/>
</dbReference>
<evidence type="ECO:0000313" key="9">
    <source>
        <dbReference type="EMBL" id="SUP43812.1"/>
    </source>
</evidence>
<proteinExistence type="inferred from homology"/>
<feature type="transmembrane region" description="Helical" evidence="8">
    <location>
        <begin position="188"/>
        <end position="209"/>
    </location>
</feature>
<protein>
    <submittedName>
        <fullName evidence="9">Na+/alanine symporter</fullName>
    </submittedName>
</protein>
<feature type="transmembrane region" description="Helical" evidence="8">
    <location>
        <begin position="12"/>
        <end position="31"/>
    </location>
</feature>
<accession>A0A380NL69</accession>
<feature type="transmembrane region" description="Helical" evidence="8">
    <location>
        <begin position="218"/>
        <end position="241"/>
    </location>
</feature>
<keyword evidence="10" id="KW-1185">Reference proteome</keyword>
<dbReference type="PRINTS" id="PR00175">
    <property type="entry name" value="NAALASMPORT"/>
</dbReference>
<evidence type="ECO:0000256" key="5">
    <source>
        <dbReference type="ARBA" id="ARBA00022692"/>
    </source>
</evidence>
<dbReference type="EMBL" id="UHIO01000001">
    <property type="protein sequence ID" value="SUP43812.1"/>
    <property type="molecule type" value="Genomic_DNA"/>
</dbReference>
<dbReference type="GO" id="GO:0005283">
    <property type="term" value="F:amino acid:sodium symporter activity"/>
    <property type="evidence" value="ECO:0007669"/>
    <property type="project" value="InterPro"/>
</dbReference>
<dbReference type="OrthoDB" id="9804874at2"/>
<dbReference type="GO" id="GO:0005886">
    <property type="term" value="C:plasma membrane"/>
    <property type="evidence" value="ECO:0007669"/>
    <property type="project" value="UniProtKB-SubCell"/>
</dbReference>
<feature type="transmembrane region" description="Helical" evidence="8">
    <location>
        <begin position="159"/>
        <end position="182"/>
    </location>
</feature>
<dbReference type="InterPro" id="IPR001463">
    <property type="entry name" value="Na/Ala_symport"/>
</dbReference>
<evidence type="ECO:0000256" key="7">
    <source>
        <dbReference type="ARBA" id="ARBA00023136"/>
    </source>
</evidence>
<evidence type="ECO:0000313" key="10">
    <source>
        <dbReference type="Proteomes" id="UP000255367"/>
    </source>
</evidence>
<comment type="caution">
    <text evidence="8">Lacks conserved residue(s) required for the propagation of feature annotation.</text>
</comment>
<feature type="transmembrane region" description="Helical" evidence="8">
    <location>
        <begin position="428"/>
        <end position="451"/>
    </location>
</feature>
<keyword evidence="6 8" id="KW-1133">Transmembrane helix</keyword>